<comment type="caution">
    <text evidence="1">The sequence shown here is derived from an EMBL/GenBank/DDBJ whole genome shotgun (WGS) entry which is preliminary data.</text>
</comment>
<keyword evidence="2" id="KW-1185">Reference proteome</keyword>
<dbReference type="AlphaFoldDB" id="A0A4D9EF83"/>
<dbReference type="Proteomes" id="UP000297703">
    <property type="component" value="Unassembled WGS sequence"/>
</dbReference>
<accession>A0A4D9EF83</accession>
<name>A0A4D9EF83_9SAUR</name>
<dbReference type="EMBL" id="QXTE01000046">
    <property type="protein sequence ID" value="TFK10041.1"/>
    <property type="molecule type" value="Genomic_DNA"/>
</dbReference>
<reference evidence="1 2" key="1">
    <citation type="submission" date="2019-04" db="EMBL/GenBank/DDBJ databases">
        <title>Draft genome of the big-headed turtle Platysternon megacephalum.</title>
        <authorList>
            <person name="Gong S."/>
        </authorList>
    </citation>
    <scope>NUCLEOTIDE SEQUENCE [LARGE SCALE GENOMIC DNA]</scope>
    <source>
        <strain evidence="1">DO16091913</strain>
        <tissue evidence="1">Muscle</tissue>
    </source>
</reference>
<reference evidence="1 2" key="2">
    <citation type="submission" date="2019-04" db="EMBL/GenBank/DDBJ databases">
        <title>The genome sequence of big-headed turtle.</title>
        <authorList>
            <person name="Gong S."/>
        </authorList>
    </citation>
    <scope>NUCLEOTIDE SEQUENCE [LARGE SCALE GENOMIC DNA]</scope>
    <source>
        <strain evidence="1">DO16091913</strain>
        <tissue evidence="1">Muscle</tissue>
    </source>
</reference>
<organism evidence="1 2">
    <name type="scientific">Platysternon megacephalum</name>
    <name type="common">big-headed turtle</name>
    <dbReference type="NCBI Taxonomy" id="55544"/>
    <lineage>
        <taxon>Eukaryota</taxon>
        <taxon>Metazoa</taxon>
        <taxon>Chordata</taxon>
        <taxon>Craniata</taxon>
        <taxon>Vertebrata</taxon>
        <taxon>Euteleostomi</taxon>
        <taxon>Archelosauria</taxon>
        <taxon>Testudinata</taxon>
        <taxon>Testudines</taxon>
        <taxon>Cryptodira</taxon>
        <taxon>Durocryptodira</taxon>
        <taxon>Testudinoidea</taxon>
        <taxon>Platysternidae</taxon>
        <taxon>Platysternon</taxon>
    </lineage>
</organism>
<evidence type="ECO:0000313" key="2">
    <source>
        <dbReference type="Proteomes" id="UP000297703"/>
    </source>
</evidence>
<sequence length="114" mass="12587">MELTYCFGGFLGLRVPLVVQFAWMDTQRLYKVDDLSCQPNAAMSSVVSASVTPLEMLTLAQLVGKNSITNSTIQFIYKHLNSSQDSLNWILMKMSCICDALKIKGATGCMPTQL</sequence>
<gene>
    <name evidence="1" type="ORF">DR999_PMT06912</name>
</gene>
<evidence type="ECO:0000313" key="1">
    <source>
        <dbReference type="EMBL" id="TFK10041.1"/>
    </source>
</evidence>
<protein>
    <submittedName>
        <fullName evidence="1">Protein FAM214B</fullName>
    </submittedName>
</protein>
<proteinExistence type="predicted"/>